<evidence type="ECO:0000256" key="17">
    <source>
        <dbReference type="PROSITE-ProRule" id="PRU00175"/>
    </source>
</evidence>
<keyword evidence="8 18" id="KW-0227">DNA damage</keyword>
<evidence type="ECO:0000256" key="12">
    <source>
        <dbReference type="ARBA" id="ARBA00023125"/>
    </source>
</evidence>
<evidence type="ECO:0000313" key="23">
    <source>
        <dbReference type="EMBL" id="CAH3113188.1"/>
    </source>
</evidence>
<evidence type="ECO:0000256" key="2">
    <source>
        <dbReference type="ARBA" id="ARBA00004123"/>
    </source>
</evidence>
<keyword evidence="12" id="KW-0238">DNA-binding</keyword>
<keyword evidence="7" id="KW-0479">Metal-binding</keyword>
<feature type="domain" description="RING-type" evidence="20">
    <location>
        <begin position="38"/>
        <end position="77"/>
    </location>
</feature>
<evidence type="ECO:0000259" key="22">
    <source>
        <dbReference type="PROSITE" id="PS51908"/>
    </source>
</evidence>
<dbReference type="FunFam" id="3.30.160.60:FF:000331">
    <property type="entry name" value="E3 ubiquitin-protein ligase RAD18"/>
    <property type="match status" value="1"/>
</dbReference>
<evidence type="ECO:0000256" key="5">
    <source>
        <dbReference type="ARBA" id="ARBA00012483"/>
    </source>
</evidence>
<evidence type="ECO:0000259" key="21">
    <source>
        <dbReference type="PROSITE" id="PS50800"/>
    </source>
</evidence>
<evidence type="ECO:0000256" key="1">
    <source>
        <dbReference type="ARBA" id="ARBA00000900"/>
    </source>
</evidence>
<dbReference type="EC" id="2.3.2.27" evidence="5"/>
<dbReference type="InterPro" id="IPR001841">
    <property type="entry name" value="Znf_RING"/>
</dbReference>
<dbReference type="FunFam" id="3.30.40.10:FF:000172">
    <property type="entry name" value="E3 ubiquitin-protein ligase RAD18"/>
    <property type="match status" value="1"/>
</dbReference>
<dbReference type="EMBL" id="CALNXJ010000013">
    <property type="protein sequence ID" value="CAH3113188.1"/>
    <property type="molecule type" value="Genomic_DNA"/>
</dbReference>
<accession>A0AAU9WFN2</accession>
<dbReference type="GO" id="GO:0097505">
    <property type="term" value="C:Rad6-Rad18 complex"/>
    <property type="evidence" value="ECO:0007669"/>
    <property type="project" value="TreeGrafter"/>
</dbReference>
<dbReference type="InterPro" id="IPR003034">
    <property type="entry name" value="SAP_dom"/>
</dbReference>
<comment type="subcellular location">
    <subcellularLocation>
        <location evidence="2">Nucleus</location>
    </subcellularLocation>
</comment>
<dbReference type="InterPro" id="IPR006642">
    <property type="entry name" value="Rad18_UBZ4"/>
</dbReference>
<dbReference type="PROSITE" id="PS00518">
    <property type="entry name" value="ZF_RING_1"/>
    <property type="match status" value="1"/>
</dbReference>
<feature type="compositionally biased region" description="Low complexity" evidence="19">
    <location>
        <begin position="152"/>
        <end position="163"/>
    </location>
</feature>
<dbReference type="InterPro" id="IPR013083">
    <property type="entry name" value="Znf_RING/FYVE/PHD"/>
</dbReference>
<dbReference type="GO" id="GO:0006301">
    <property type="term" value="P:DNA damage tolerance"/>
    <property type="evidence" value="ECO:0007669"/>
    <property type="project" value="InterPro"/>
</dbReference>
<dbReference type="GO" id="GO:0008270">
    <property type="term" value="F:zinc ion binding"/>
    <property type="evidence" value="ECO:0007669"/>
    <property type="project" value="UniProtKB-KW"/>
</dbReference>
<dbReference type="GO" id="GO:0005634">
    <property type="term" value="C:nucleus"/>
    <property type="evidence" value="ECO:0007669"/>
    <property type="project" value="UniProtKB-SubCell"/>
</dbReference>
<feature type="compositionally biased region" description="Acidic residues" evidence="19">
    <location>
        <begin position="573"/>
        <end position="587"/>
    </location>
</feature>
<keyword evidence="14" id="KW-0539">Nucleus</keyword>
<evidence type="ECO:0000256" key="4">
    <source>
        <dbReference type="ARBA" id="ARBA00009506"/>
    </source>
</evidence>
<dbReference type="Gene3D" id="3.30.160.60">
    <property type="entry name" value="Classic Zinc Finger"/>
    <property type="match status" value="1"/>
</dbReference>
<comment type="catalytic activity">
    <reaction evidence="1">
        <text>S-ubiquitinyl-[E2 ubiquitin-conjugating enzyme]-L-cysteine + [acceptor protein]-L-lysine = [E2 ubiquitin-conjugating enzyme]-L-cysteine + N(6)-ubiquitinyl-[acceptor protein]-L-lysine.</text>
        <dbReference type="EC" id="2.3.2.27"/>
    </reaction>
</comment>
<feature type="region of interest" description="Disordered" evidence="19">
    <location>
        <begin position="206"/>
        <end position="242"/>
    </location>
</feature>
<dbReference type="Gene3D" id="3.30.40.10">
    <property type="entry name" value="Zinc/RING finger domain, C3HC4 (zinc finger)"/>
    <property type="match status" value="1"/>
</dbReference>
<dbReference type="PANTHER" id="PTHR14134:SF2">
    <property type="entry name" value="E3 UBIQUITIN-PROTEIN LIGASE RAD18"/>
    <property type="match status" value="1"/>
</dbReference>
<dbReference type="SMART" id="SM00513">
    <property type="entry name" value="SAP"/>
    <property type="match status" value="1"/>
</dbReference>
<reference evidence="23 24" key="1">
    <citation type="submission" date="2022-05" db="EMBL/GenBank/DDBJ databases">
        <authorList>
            <consortium name="Genoscope - CEA"/>
            <person name="William W."/>
        </authorList>
    </citation>
    <scope>NUCLEOTIDE SEQUENCE [LARGE SCALE GENOMIC DNA]</scope>
</reference>
<dbReference type="GO" id="GO:0006281">
    <property type="term" value="P:DNA repair"/>
    <property type="evidence" value="ECO:0007669"/>
    <property type="project" value="UniProtKB-KW"/>
</dbReference>
<comment type="similarity">
    <text evidence="4">Belongs to the RAD18 family.</text>
</comment>
<dbReference type="CDD" id="cd16529">
    <property type="entry name" value="RING-HC_RAD18"/>
    <property type="match status" value="1"/>
</dbReference>
<feature type="compositionally biased region" description="Basic and acidic residues" evidence="19">
    <location>
        <begin position="224"/>
        <end position="233"/>
    </location>
</feature>
<evidence type="ECO:0000256" key="9">
    <source>
        <dbReference type="ARBA" id="ARBA00022771"/>
    </source>
</evidence>
<feature type="region of interest" description="Disordered" evidence="19">
    <location>
        <begin position="268"/>
        <end position="316"/>
    </location>
</feature>
<evidence type="ECO:0000256" key="13">
    <source>
        <dbReference type="ARBA" id="ARBA00023204"/>
    </source>
</evidence>
<dbReference type="InterPro" id="IPR039577">
    <property type="entry name" value="Rad18"/>
</dbReference>
<comment type="caution">
    <text evidence="23">The sequence shown here is derived from an EMBL/GenBank/DDBJ whole genome shotgun (WGS) entry which is preliminary data.</text>
</comment>
<dbReference type="Pfam" id="PF13923">
    <property type="entry name" value="zf-C3HC4_2"/>
    <property type="match status" value="1"/>
</dbReference>
<proteinExistence type="inferred from homology"/>
<keyword evidence="11" id="KW-0862">Zinc</keyword>
<feature type="domain" description="SAP" evidence="21">
    <location>
        <begin position="350"/>
        <end position="384"/>
    </location>
</feature>
<evidence type="ECO:0000256" key="3">
    <source>
        <dbReference type="ARBA" id="ARBA00004906"/>
    </source>
</evidence>
<organism evidence="23 24">
    <name type="scientific">Pocillopora meandrina</name>
    <dbReference type="NCBI Taxonomy" id="46732"/>
    <lineage>
        <taxon>Eukaryota</taxon>
        <taxon>Metazoa</taxon>
        <taxon>Cnidaria</taxon>
        <taxon>Anthozoa</taxon>
        <taxon>Hexacorallia</taxon>
        <taxon>Scleractinia</taxon>
        <taxon>Astrocoeniina</taxon>
        <taxon>Pocilloporidae</taxon>
        <taxon>Pocillopora</taxon>
    </lineage>
</organism>
<evidence type="ECO:0000256" key="11">
    <source>
        <dbReference type="ARBA" id="ARBA00022833"/>
    </source>
</evidence>
<dbReference type="Proteomes" id="UP001159428">
    <property type="component" value="Unassembled WGS sequence"/>
</dbReference>
<dbReference type="PROSITE" id="PS50089">
    <property type="entry name" value="ZF_RING_2"/>
    <property type="match status" value="1"/>
</dbReference>
<feature type="compositionally biased region" description="Basic residues" evidence="19">
    <location>
        <begin position="464"/>
        <end position="475"/>
    </location>
</feature>
<feature type="compositionally biased region" description="Basic and acidic residues" evidence="19">
    <location>
        <begin position="497"/>
        <end position="515"/>
    </location>
</feature>
<name>A0AAU9WFN2_9CNID</name>
<dbReference type="PROSITE" id="PS51908">
    <property type="entry name" value="ZF_UBZ4"/>
    <property type="match status" value="1"/>
</dbReference>
<feature type="compositionally biased region" description="Polar residues" evidence="19">
    <location>
        <begin position="299"/>
        <end position="316"/>
    </location>
</feature>
<dbReference type="PANTHER" id="PTHR14134">
    <property type="entry name" value="E3 UBIQUITIN-PROTEIN LIGASE RAD18"/>
    <property type="match status" value="1"/>
</dbReference>
<gene>
    <name evidence="23" type="ORF">PMEA_00004825</name>
</gene>
<dbReference type="SMART" id="SM00734">
    <property type="entry name" value="ZnF_Rad18"/>
    <property type="match status" value="1"/>
</dbReference>
<protein>
    <recommendedName>
        <fullName evidence="5">RING-type E3 ubiquitin transferase</fullName>
        <ecNumber evidence="5">2.3.2.27</ecNumber>
    </recommendedName>
    <alternativeName>
        <fullName evidence="15 16">RING-type E3 ubiquitin transferase RAD18</fullName>
    </alternativeName>
</protein>
<comment type="pathway">
    <text evidence="3">Protein modification; protein ubiquitination.</text>
</comment>
<dbReference type="SUPFAM" id="SSF57850">
    <property type="entry name" value="RING/U-box"/>
    <property type="match status" value="1"/>
</dbReference>
<dbReference type="PROSITE" id="PS50800">
    <property type="entry name" value="SAP"/>
    <property type="match status" value="1"/>
</dbReference>
<evidence type="ECO:0000256" key="6">
    <source>
        <dbReference type="ARBA" id="ARBA00022679"/>
    </source>
</evidence>
<evidence type="ECO:0000256" key="18">
    <source>
        <dbReference type="PROSITE-ProRule" id="PRU01256"/>
    </source>
</evidence>
<feature type="compositionally biased region" description="Low complexity" evidence="19">
    <location>
        <begin position="211"/>
        <end position="223"/>
    </location>
</feature>
<keyword evidence="9 17" id="KW-0863">Zinc-finger</keyword>
<evidence type="ECO:0000256" key="19">
    <source>
        <dbReference type="SAM" id="MobiDB-lite"/>
    </source>
</evidence>
<keyword evidence="24" id="KW-1185">Reference proteome</keyword>
<evidence type="ECO:0000256" key="16">
    <source>
        <dbReference type="ARBA" id="ARBA00082369"/>
    </source>
</evidence>
<feature type="region of interest" description="Disordered" evidence="19">
    <location>
        <begin position="464"/>
        <end position="617"/>
    </location>
</feature>
<evidence type="ECO:0000313" key="24">
    <source>
        <dbReference type="Proteomes" id="UP001159428"/>
    </source>
</evidence>
<keyword evidence="13 18" id="KW-0234">DNA repair</keyword>
<sequence>MLSFTEKRTSSAKLAEWSPSDWPESLREMRTIDNLLRCSICYEFFDVALITPECSHNYCSLCIRRSLSYDTKCPTCSLKVTPLSLKNNRVLDELVKNFIKVRTKLLELTTNTVQVASLQSGDKKGGEAKNEKSINISKKNTKRRKRFILNAQSSSQNNTTSTSPDTKRQKLDAENEQDLILVEVAENDKEENSSRQSTPEVAVIEMEKQPSESQPSEPQPVSISEHRSDERKPSQPQDPELAECPVCGDMILHRKINSHLDACLNRTEKKSSLRIRKKSSEPSTSKSSKRRSPVDVGLQDSTACSSSEPGSSTTEQEVSFAAVSSNMTIKGSNALIRMIQRRKPLPKLVYNVMSDKELLKRLKEWNLSTKGNRTTLIKRHQEFVMLYNSQCDSEKPMTAAQIVREVEKAELTKEREAASVAEAPTSHGVHFTKDQSEEEMDQIRQEYLNQHKNEFEKLIADMQKRKKGQKNKSAKKTPGSESLEVLKTDPTDEDVDKIDQDKSDTYEQEIMESRKISQSSDQTYPPFFRKSTAASGLSKDDNSRTSSVIPEPPSSPSLVSLEEDESGTPSLGLEDDDWDLKDEESEDPSVIPESPVIKVGSKTADERTDKDTDSDEECRQTFFKNKKVKSNLF</sequence>
<dbReference type="GO" id="GO:0061630">
    <property type="term" value="F:ubiquitin protein ligase activity"/>
    <property type="evidence" value="ECO:0007669"/>
    <property type="project" value="UniProtKB-EC"/>
</dbReference>
<dbReference type="GO" id="GO:0003697">
    <property type="term" value="F:single-stranded DNA binding"/>
    <property type="evidence" value="ECO:0007669"/>
    <property type="project" value="InterPro"/>
</dbReference>
<dbReference type="SMART" id="SM00184">
    <property type="entry name" value="RING"/>
    <property type="match status" value="1"/>
</dbReference>
<dbReference type="AlphaFoldDB" id="A0AAU9WFN2"/>
<evidence type="ECO:0000256" key="14">
    <source>
        <dbReference type="ARBA" id="ARBA00023242"/>
    </source>
</evidence>
<evidence type="ECO:0000256" key="8">
    <source>
        <dbReference type="ARBA" id="ARBA00022763"/>
    </source>
</evidence>
<evidence type="ECO:0000256" key="15">
    <source>
        <dbReference type="ARBA" id="ARBA00031783"/>
    </source>
</evidence>
<feature type="domain" description="UBZ4-type" evidence="22">
    <location>
        <begin position="241"/>
        <end position="268"/>
    </location>
</feature>
<evidence type="ECO:0000256" key="7">
    <source>
        <dbReference type="ARBA" id="ARBA00022723"/>
    </source>
</evidence>
<feature type="compositionally biased region" description="Basic and acidic residues" evidence="19">
    <location>
        <begin position="121"/>
        <end position="132"/>
    </location>
</feature>
<evidence type="ECO:0000259" key="20">
    <source>
        <dbReference type="PROSITE" id="PS50089"/>
    </source>
</evidence>
<evidence type="ECO:0000256" key="10">
    <source>
        <dbReference type="ARBA" id="ARBA00022786"/>
    </source>
</evidence>
<feature type="region of interest" description="Disordered" evidence="19">
    <location>
        <begin position="118"/>
        <end position="174"/>
    </location>
</feature>
<keyword evidence="10" id="KW-0833">Ubl conjugation pathway</keyword>
<keyword evidence="6" id="KW-0808">Transferase</keyword>
<dbReference type="InterPro" id="IPR017907">
    <property type="entry name" value="Znf_RING_CS"/>
</dbReference>
<dbReference type="GO" id="GO:0006513">
    <property type="term" value="P:protein monoubiquitination"/>
    <property type="evidence" value="ECO:0007669"/>
    <property type="project" value="InterPro"/>
</dbReference>